<dbReference type="KEGG" id="ppai:E1956_43115"/>
<keyword evidence="2" id="KW-1185">Reference proteome</keyword>
<dbReference type="AlphaFoldDB" id="A0A4P7D5E8"/>
<dbReference type="EMBL" id="CP038152">
    <property type="protein sequence ID" value="QBR03996.1"/>
    <property type="molecule type" value="Genomic_DNA"/>
</dbReference>
<sequence>MISLPFGNSQKHALVYRIHDAMQSASTTVLFSASMRSFRGSLAFLWAYACKAYPLPSRYHRWRRIRFLMRAMLWSRATLGWLKRCSQEPFRTAVDRVPFNIERIHRPFLHAGLDAHTRLRVSLEHDYLTVTRAPRVAHELIESGSFRLATLDAANQTWDVNAESLERFQKEGDWTICIRDSDGARVVSCTFCIASLGGRAGRPQLLIGCIQGPDTSVDGRALYRSLTRQWSGLRPKPLIIHLANSLAREMGARTALIVSNEAHVYSSWRYMFRKRRVKADYRSLARDCGAKRLWRSWHVLTTLQRSALGEAADMNAAQRRRRALLTALDEQIRHAVRGNGAGPSM</sequence>
<dbReference type="PANTHER" id="PTHR38785">
    <property type="entry name" value="HOMOLOG OF VIRK"/>
    <property type="match status" value="1"/>
</dbReference>
<protein>
    <submittedName>
        <fullName evidence="1">DUF535 domain-containing protein</fullName>
    </submittedName>
</protein>
<dbReference type="Proteomes" id="UP000295727">
    <property type="component" value="Plasmid unnamed1"/>
</dbReference>
<dbReference type="GO" id="GO:0006974">
    <property type="term" value="P:DNA damage response"/>
    <property type="evidence" value="ECO:0007669"/>
    <property type="project" value="TreeGrafter"/>
</dbReference>
<reference evidence="1 2" key="1">
    <citation type="submission" date="2019-03" db="EMBL/GenBank/DDBJ databases">
        <title>Paraburkholderia sp. 7MH5, isolated from subtropical forest soil.</title>
        <authorList>
            <person name="Gao Z.-H."/>
            <person name="Qiu L.-H."/>
        </authorList>
    </citation>
    <scope>NUCLEOTIDE SEQUENCE [LARGE SCALE GENOMIC DNA]</scope>
    <source>
        <strain evidence="1 2">7MH5</strain>
        <plasmid evidence="1 2">unnamed1</plasmid>
    </source>
</reference>
<dbReference type="OrthoDB" id="1238765at2"/>
<geneLocation type="plasmid" evidence="1 2">
    <name>unnamed1</name>
</geneLocation>
<organism evidence="1 2">
    <name type="scientific">Paraburkholderia pallida</name>
    <dbReference type="NCBI Taxonomy" id="2547399"/>
    <lineage>
        <taxon>Bacteria</taxon>
        <taxon>Pseudomonadati</taxon>
        <taxon>Pseudomonadota</taxon>
        <taxon>Betaproteobacteria</taxon>
        <taxon>Burkholderiales</taxon>
        <taxon>Burkholderiaceae</taxon>
        <taxon>Paraburkholderia</taxon>
    </lineage>
</organism>
<name>A0A4P7D5E8_9BURK</name>
<dbReference type="InterPro" id="IPR007488">
    <property type="entry name" value="DUF535"/>
</dbReference>
<evidence type="ECO:0000313" key="2">
    <source>
        <dbReference type="Proteomes" id="UP000295727"/>
    </source>
</evidence>
<gene>
    <name evidence="1" type="ORF">E1956_43115</name>
</gene>
<proteinExistence type="predicted"/>
<keyword evidence="1" id="KW-0614">Plasmid</keyword>
<dbReference type="Pfam" id="PF04393">
    <property type="entry name" value="DUF535"/>
    <property type="match status" value="1"/>
</dbReference>
<accession>A0A4P7D5E8</accession>
<evidence type="ECO:0000313" key="1">
    <source>
        <dbReference type="EMBL" id="QBR03996.1"/>
    </source>
</evidence>
<dbReference type="PANTHER" id="PTHR38785:SF1">
    <property type="entry name" value="HOMOLOG OF VIRK"/>
    <property type="match status" value="1"/>
</dbReference>